<dbReference type="PRINTS" id="PR00081">
    <property type="entry name" value="GDHRDH"/>
</dbReference>
<dbReference type="EMBL" id="CP020715">
    <property type="protein sequence ID" value="ARJ06616.1"/>
    <property type="molecule type" value="Genomic_DNA"/>
</dbReference>
<reference evidence="3 4" key="1">
    <citation type="submission" date="2017-04" db="EMBL/GenBank/DDBJ databases">
        <authorList>
            <person name="Afonso C.L."/>
            <person name="Miller P.J."/>
            <person name="Scott M.A."/>
            <person name="Spackman E."/>
            <person name="Goraichik I."/>
            <person name="Dimitrov K.M."/>
            <person name="Suarez D.L."/>
            <person name="Swayne D.E."/>
        </authorList>
    </citation>
    <scope>NUCLEOTIDE SEQUENCE [LARGE SCALE GENOMIC DNA]</scope>
    <source>
        <strain evidence="4">XA(T)</strain>
    </source>
</reference>
<dbReference type="SUPFAM" id="SSF51735">
    <property type="entry name" value="NAD(P)-binding Rossmann-fold domains"/>
    <property type="match status" value="1"/>
</dbReference>
<protein>
    <submittedName>
        <fullName evidence="3">Daunorubicin C-13 ketoreductase</fullName>
    </submittedName>
</protein>
<evidence type="ECO:0000313" key="3">
    <source>
        <dbReference type="EMBL" id="ARJ06616.1"/>
    </source>
</evidence>
<gene>
    <name evidence="3" type="ORF">B5808_16345</name>
</gene>
<evidence type="ECO:0000256" key="2">
    <source>
        <dbReference type="ARBA" id="ARBA00023002"/>
    </source>
</evidence>
<dbReference type="PANTHER" id="PTHR24320">
    <property type="entry name" value="RETINOL DEHYDROGENASE"/>
    <property type="match status" value="1"/>
</dbReference>
<dbReference type="Proteomes" id="UP000192775">
    <property type="component" value="Chromosome"/>
</dbReference>
<keyword evidence="4" id="KW-1185">Reference proteome</keyword>
<dbReference type="RefSeq" id="WP_085020754.1">
    <property type="nucleotide sequence ID" value="NZ_BMHD01000001.1"/>
</dbReference>
<dbReference type="PANTHER" id="PTHR24320:SF274">
    <property type="entry name" value="CHAIN DEHYDROGENASE, PUTATIVE (AFU_ORTHOLOGUE AFUA_4G00440)-RELATED"/>
    <property type="match status" value="1"/>
</dbReference>
<name>A0A1X9LN42_9MICO</name>
<keyword evidence="2" id="KW-0560">Oxidoreductase</keyword>
<dbReference type="Gene3D" id="3.40.50.720">
    <property type="entry name" value="NAD(P)-binding Rossmann-like Domain"/>
    <property type="match status" value="1"/>
</dbReference>
<dbReference type="AlphaFoldDB" id="A0A1X9LN42"/>
<evidence type="ECO:0000313" key="4">
    <source>
        <dbReference type="Proteomes" id="UP000192775"/>
    </source>
</evidence>
<comment type="similarity">
    <text evidence="1">Belongs to the short-chain dehydrogenases/reductases (SDR) family.</text>
</comment>
<proteinExistence type="inferred from homology"/>
<organism evidence="3 4">
    <name type="scientific">Cnuibacter physcomitrellae</name>
    <dbReference type="NCBI Taxonomy" id="1619308"/>
    <lineage>
        <taxon>Bacteria</taxon>
        <taxon>Bacillati</taxon>
        <taxon>Actinomycetota</taxon>
        <taxon>Actinomycetes</taxon>
        <taxon>Micrococcales</taxon>
        <taxon>Microbacteriaceae</taxon>
        <taxon>Cnuibacter</taxon>
    </lineage>
</organism>
<dbReference type="Pfam" id="PF00106">
    <property type="entry name" value="adh_short"/>
    <property type="match status" value="1"/>
</dbReference>
<dbReference type="InterPro" id="IPR036291">
    <property type="entry name" value="NAD(P)-bd_dom_sf"/>
</dbReference>
<evidence type="ECO:0000256" key="1">
    <source>
        <dbReference type="ARBA" id="ARBA00006484"/>
    </source>
</evidence>
<accession>A0A1X9LN42</accession>
<sequence length="262" mass="28307">MARVFITGSTDGLGLAAARTLIEDGHDVVLHARSEARAAHLGDIRRRASGIAIGDLSSAEETLSVAEQVDDIGRMDAVIHNAGIGYREPRRIATVDGHAHLLAINVLAPYLLTCRMRRPDRLVYLSSGMHRGGDSSLTDLDWTARPWNGTQAYSDSKLLDAALALAVARLWPDVRSNAVEPGWVATKMGGSSAPDDLAQGHVTQAWLAAGDDPAAQVTGEYLYHRQPRRILPIARDTAFQDALLEELRRLTGVSLPRVTQPA</sequence>
<dbReference type="InterPro" id="IPR002347">
    <property type="entry name" value="SDR_fam"/>
</dbReference>
<dbReference type="GO" id="GO:0016491">
    <property type="term" value="F:oxidoreductase activity"/>
    <property type="evidence" value="ECO:0007669"/>
    <property type="project" value="UniProtKB-KW"/>
</dbReference>
<dbReference type="KEGG" id="cphy:B5808_16345"/>